<evidence type="ECO:0000256" key="1">
    <source>
        <dbReference type="SAM" id="SignalP"/>
    </source>
</evidence>
<dbReference type="EMBL" id="LWID01000001">
    <property type="protein sequence ID" value="MDG6895590.1"/>
    <property type="molecule type" value="Genomic_DNA"/>
</dbReference>
<sequence>MKNYKAIMILLSIIGLSACSAIGTQFTKMSEPTTEQKARVRVHANMLVKGIPESSCVNWSKTGAGTIFGGLVGSSGYRGQVIGMPNPNQLQSSNSGEFYVAGDKPFTMMLLNTPESKMLCSIAITFVPETGHDYEIQMATSLIENRKRSICAAQVHDITNGQYQAVPIKEAPKC</sequence>
<feature type="signal peptide" evidence="1">
    <location>
        <begin position="1"/>
        <end position="20"/>
    </location>
</feature>
<reference evidence="2" key="1">
    <citation type="submission" date="2016-03" db="EMBL/GenBank/DDBJ databases">
        <title>Co-evolution between Pasteurellaceae and their hosts.</title>
        <authorList>
            <person name="Hansen M.J."/>
            <person name="Bojesen A.M."/>
            <person name="Planet P."/>
        </authorList>
    </citation>
    <scope>NUCLEOTIDE SEQUENCE</scope>
    <source>
        <strain evidence="2">146/S8/89</strain>
    </source>
</reference>
<comment type="caution">
    <text evidence="2">The sequence shown here is derived from an EMBL/GenBank/DDBJ whole genome shotgun (WGS) entry which is preliminary data.</text>
</comment>
<proteinExistence type="predicted"/>
<gene>
    <name evidence="2" type="ORF">A6A20_08125</name>
</gene>
<keyword evidence="3" id="KW-1185">Reference proteome</keyword>
<dbReference type="Proteomes" id="UP001155500">
    <property type="component" value="Unassembled WGS sequence"/>
</dbReference>
<keyword evidence="1" id="KW-0732">Signal</keyword>
<dbReference type="AlphaFoldDB" id="A0A9X4SIF9"/>
<evidence type="ECO:0000313" key="2">
    <source>
        <dbReference type="EMBL" id="MDG6895590.1"/>
    </source>
</evidence>
<organism evidence="2 3">
    <name type="scientific">Volucribacter amazonae</name>
    <dbReference type="NCBI Taxonomy" id="256731"/>
    <lineage>
        <taxon>Bacteria</taxon>
        <taxon>Pseudomonadati</taxon>
        <taxon>Pseudomonadota</taxon>
        <taxon>Gammaproteobacteria</taxon>
        <taxon>Pasteurellales</taxon>
        <taxon>Pasteurellaceae</taxon>
        <taxon>Volucribacter</taxon>
    </lineage>
</organism>
<protein>
    <submittedName>
        <fullName evidence="2">Uncharacterized protein</fullName>
    </submittedName>
</protein>
<name>A0A9X4SIF9_9PAST</name>
<dbReference type="RefSeq" id="WP_279572968.1">
    <property type="nucleotide sequence ID" value="NZ_LWID01000001.1"/>
</dbReference>
<accession>A0A9X4SIF9</accession>
<evidence type="ECO:0000313" key="3">
    <source>
        <dbReference type="Proteomes" id="UP001155500"/>
    </source>
</evidence>
<dbReference type="PROSITE" id="PS51257">
    <property type="entry name" value="PROKAR_LIPOPROTEIN"/>
    <property type="match status" value="1"/>
</dbReference>
<feature type="chain" id="PRO_5040819143" evidence="1">
    <location>
        <begin position="21"/>
        <end position="174"/>
    </location>
</feature>